<organism evidence="9 10">
    <name type="scientific">Penaeus vannamei</name>
    <name type="common">Whiteleg shrimp</name>
    <name type="synonym">Litopenaeus vannamei</name>
    <dbReference type="NCBI Taxonomy" id="6689"/>
    <lineage>
        <taxon>Eukaryota</taxon>
        <taxon>Metazoa</taxon>
        <taxon>Ecdysozoa</taxon>
        <taxon>Arthropoda</taxon>
        <taxon>Crustacea</taxon>
        <taxon>Multicrustacea</taxon>
        <taxon>Malacostraca</taxon>
        <taxon>Eumalacostraca</taxon>
        <taxon>Eucarida</taxon>
        <taxon>Decapoda</taxon>
        <taxon>Dendrobranchiata</taxon>
        <taxon>Penaeoidea</taxon>
        <taxon>Penaeidae</taxon>
        <taxon>Penaeus</taxon>
    </lineage>
</organism>
<comment type="caution">
    <text evidence="9">The sequence shown here is derived from an EMBL/GenBank/DDBJ whole genome shotgun (WGS) entry which is preliminary data.</text>
</comment>
<dbReference type="EC" id="1.-.-.-" evidence="8"/>
<dbReference type="GO" id="GO:0050661">
    <property type="term" value="F:NADP binding"/>
    <property type="evidence" value="ECO:0007669"/>
    <property type="project" value="InterPro"/>
</dbReference>
<dbReference type="STRING" id="6689.A0A423TAB3"/>
<evidence type="ECO:0000256" key="7">
    <source>
        <dbReference type="ARBA" id="ARBA00023033"/>
    </source>
</evidence>
<keyword evidence="6 8" id="KW-0560">Oxidoreductase</keyword>
<dbReference type="InterPro" id="IPR036188">
    <property type="entry name" value="FAD/NAD-bd_sf"/>
</dbReference>
<dbReference type="GO" id="GO:0050660">
    <property type="term" value="F:flavin adenine dinucleotide binding"/>
    <property type="evidence" value="ECO:0007669"/>
    <property type="project" value="InterPro"/>
</dbReference>
<sequence>MKQIGVIGGGAAGLCAARHILANQGMVPILWEQSEKIGGTWNYTPQTGTDKHGLPIHSSMYQNLKTNLPKEVMAFPDFPFPEGDESFLHHSEVQKYLEDYAQHFDLYPHIKFSHHVEEVKPIIKDTGPPSWSIKVKDLNSGEFSTTVCDALLVCNGHYSVPRFPVIKDIEKFKGRQIHSHNYREPSPYAGSRVVVLGASASGLDIMLELAPYAKEILLSHNLPVPVPSDLPSNVRQVRGVVAASENGFIFGDGTSAEADVILYCTGYEYTFPFLTKECNVTIEDNVVKPLYKHLIHSAFPSLAFIGIPFQICPFPLFDFQVQFFLKTVTGAYALPSKEEMDEFVQKDFEGHCNFGQPSKHFHKMGSIQWPYNDQLAQMAGIAPLPPVVSELYKAVSHSRRSMLMSYKTASYRITGLTSFERVK</sequence>
<evidence type="ECO:0000256" key="4">
    <source>
        <dbReference type="ARBA" id="ARBA00022827"/>
    </source>
</evidence>
<evidence type="ECO:0000256" key="2">
    <source>
        <dbReference type="ARBA" id="ARBA00009183"/>
    </source>
</evidence>
<accession>A0A423TAB3</accession>
<dbReference type="PRINTS" id="PR00370">
    <property type="entry name" value="FMOXYGENASE"/>
</dbReference>
<dbReference type="AlphaFoldDB" id="A0A423TAB3"/>
<gene>
    <name evidence="9" type="ORF">C7M84_008098</name>
</gene>
<comment type="similarity">
    <text evidence="2 8">Belongs to the FMO family.</text>
</comment>
<name>A0A423TAB3_PENVA</name>
<reference evidence="9 10" key="1">
    <citation type="submission" date="2018-04" db="EMBL/GenBank/DDBJ databases">
        <authorList>
            <person name="Zhang X."/>
            <person name="Yuan J."/>
            <person name="Li F."/>
            <person name="Xiang J."/>
        </authorList>
    </citation>
    <scope>NUCLEOTIDE SEQUENCE [LARGE SCALE GENOMIC DNA]</scope>
    <source>
        <tissue evidence="9">Muscle</tissue>
    </source>
</reference>
<keyword evidence="5" id="KW-0521">NADP</keyword>
<dbReference type="SUPFAM" id="SSF51905">
    <property type="entry name" value="FAD/NAD(P)-binding domain"/>
    <property type="match status" value="2"/>
</dbReference>
<dbReference type="Gene3D" id="3.50.50.60">
    <property type="entry name" value="FAD/NAD(P)-binding domain"/>
    <property type="match status" value="2"/>
</dbReference>
<reference evidence="9 10" key="2">
    <citation type="submission" date="2019-01" db="EMBL/GenBank/DDBJ databases">
        <title>The decoding of complex shrimp genome reveals the adaptation for benthos swimmer, frequently molting mechanism and breeding impact on genome.</title>
        <authorList>
            <person name="Sun Y."/>
            <person name="Gao Y."/>
            <person name="Yu Y."/>
        </authorList>
    </citation>
    <scope>NUCLEOTIDE SEQUENCE [LARGE SCALE GENOMIC DNA]</scope>
    <source>
        <tissue evidence="9">Muscle</tissue>
    </source>
</reference>
<keyword evidence="3 8" id="KW-0285">Flavoprotein</keyword>
<keyword evidence="4 8" id="KW-0274">FAD</keyword>
<evidence type="ECO:0000313" key="9">
    <source>
        <dbReference type="EMBL" id="ROT73433.1"/>
    </source>
</evidence>
<dbReference type="Pfam" id="PF00743">
    <property type="entry name" value="FMO-like"/>
    <property type="match status" value="2"/>
</dbReference>
<dbReference type="Proteomes" id="UP000283509">
    <property type="component" value="Unassembled WGS sequence"/>
</dbReference>
<evidence type="ECO:0000256" key="6">
    <source>
        <dbReference type="ARBA" id="ARBA00023002"/>
    </source>
</evidence>
<evidence type="ECO:0000256" key="1">
    <source>
        <dbReference type="ARBA" id="ARBA00001974"/>
    </source>
</evidence>
<dbReference type="GO" id="GO:0004499">
    <property type="term" value="F:N,N-dimethylaniline monooxygenase activity"/>
    <property type="evidence" value="ECO:0007669"/>
    <property type="project" value="InterPro"/>
</dbReference>
<evidence type="ECO:0000256" key="5">
    <source>
        <dbReference type="ARBA" id="ARBA00022857"/>
    </source>
</evidence>
<dbReference type="InterPro" id="IPR050346">
    <property type="entry name" value="FMO-like"/>
</dbReference>
<protein>
    <recommendedName>
        <fullName evidence="8">Flavin-containing monooxygenase</fullName>
        <ecNumber evidence="8">1.-.-.-</ecNumber>
    </recommendedName>
</protein>
<dbReference type="EMBL" id="QCYY01002026">
    <property type="protein sequence ID" value="ROT73433.1"/>
    <property type="molecule type" value="Genomic_DNA"/>
</dbReference>
<evidence type="ECO:0000256" key="3">
    <source>
        <dbReference type="ARBA" id="ARBA00022630"/>
    </source>
</evidence>
<dbReference type="PIRSF" id="PIRSF000332">
    <property type="entry name" value="FMO"/>
    <property type="match status" value="1"/>
</dbReference>
<dbReference type="PANTHER" id="PTHR23023">
    <property type="entry name" value="DIMETHYLANILINE MONOOXYGENASE"/>
    <property type="match status" value="1"/>
</dbReference>
<evidence type="ECO:0000256" key="8">
    <source>
        <dbReference type="RuleBase" id="RU361177"/>
    </source>
</evidence>
<dbReference type="FunFam" id="3.50.50.60:FF:000138">
    <property type="entry name" value="Flavin-containing monooxygenase"/>
    <property type="match status" value="1"/>
</dbReference>
<proteinExistence type="inferred from homology"/>
<dbReference type="OrthoDB" id="66881at2759"/>
<dbReference type="InterPro" id="IPR020946">
    <property type="entry name" value="Flavin_mOase-like"/>
</dbReference>
<comment type="cofactor">
    <cofactor evidence="1 8">
        <name>FAD</name>
        <dbReference type="ChEBI" id="CHEBI:57692"/>
    </cofactor>
</comment>
<dbReference type="InterPro" id="IPR000960">
    <property type="entry name" value="Flavin_mOase"/>
</dbReference>
<evidence type="ECO:0000313" key="10">
    <source>
        <dbReference type="Proteomes" id="UP000283509"/>
    </source>
</evidence>
<keyword evidence="7 8" id="KW-0503">Monooxygenase</keyword>
<keyword evidence="10" id="KW-1185">Reference proteome</keyword>